<keyword evidence="10" id="KW-1185">Reference proteome</keyword>
<name>A0A0P9CXF8_9BACL</name>
<evidence type="ECO:0000256" key="4">
    <source>
        <dbReference type="ARBA" id="ARBA00022475"/>
    </source>
</evidence>
<dbReference type="EMBL" id="LJCO01000033">
    <property type="protein sequence ID" value="KPV44440.1"/>
    <property type="molecule type" value="Genomic_DNA"/>
</dbReference>
<dbReference type="PANTHER" id="PTHR30269:SF0">
    <property type="entry name" value="MEMBRANE TRANSPORTER PROTEIN YFCA-RELATED"/>
    <property type="match status" value="1"/>
</dbReference>
<sequence length="253" mass="26743">MHLTHVEAICFLLVMGFISAFFDAIVGGGGLISVPALLFVGLPPAVTLGTNKLAGSVGAFTSTMSYLKSGKIQFSLIKYVFPLSVIGAVFGSATLHLIPSSFLRPLVLIMLVAVTLYTLLKKNIGESSTFSGVTRKIILLCAVVAFVVGFYDGFFGPGTGSFLTIAFTLLGFDFVQSAGNAKALNFGSNISALVTFMFMHTIDYQYGIPMAIGMVFGALAGAQFAIRKGPVVVRPLFILATVAMIGDQMIKLL</sequence>
<dbReference type="AlphaFoldDB" id="A0A0P9CXF8"/>
<gene>
    <name evidence="9" type="ORF">AN477_07460</name>
</gene>
<dbReference type="STRING" id="471514.AN477_07460"/>
<evidence type="ECO:0000313" key="9">
    <source>
        <dbReference type="EMBL" id="KPV44440.1"/>
    </source>
</evidence>
<dbReference type="InterPro" id="IPR052017">
    <property type="entry name" value="TSUP"/>
</dbReference>
<feature type="transmembrane region" description="Helical" evidence="8">
    <location>
        <begin position="102"/>
        <end position="120"/>
    </location>
</feature>
<evidence type="ECO:0000256" key="8">
    <source>
        <dbReference type="RuleBase" id="RU363041"/>
    </source>
</evidence>
<dbReference type="GO" id="GO:0005886">
    <property type="term" value="C:plasma membrane"/>
    <property type="evidence" value="ECO:0007669"/>
    <property type="project" value="UniProtKB-SubCell"/>
</dbReference>
<dbReference type="Pfam" id="PF01925">
    <property type="entry name" value="TauE"/>
    <property type="match status" value="1"/>
</dbReference>
<dbReference type="InterPro" id="IPR002781">
    <property type="entry name" value="TM_pro_TauE-like"/>
</dbReference>
<comment type="similarity">
    <text evidence="2 8">Belongs to the 4-toluene sulfonate uptake permease (TSUP) (TC 2.A.102) family.</text>
</comment>
<evidence type="ECO:0000256" key="5">
    <source>
        <dbReference type="ARBA" id="ARBA00022692"/>
    </source>
</evidence>
<evidence type="ECO:0000256" key="6">
    <source>
        <dbReference type="ARBA" id="ARBA00022989"/>
    </source>
</evidence>
<comment type="caution">
    <text evidence="9">The sequence shown here is derived from an EMBL/GenBank/DDBJ whole genome shotgun (WGS) entry which is preliminary data.</text>
</comment>
<reference evidence="9 10" key="1">
    <citation type="submission" date="2015-09" db="EMBL/GenBank/DDBJ databases">
        <title>Draft genome sequence of Alicyclobacillus ferrooxydans DSM 22381.</title>
        <authorList>
            <person name="Hemp J."/>
        </authorList>
    </citation>
    <scope>NUCLEOTIDE SEQUENCE [LARGE SCALE GENOMIC DNA]</scope>
    <source>
        <strain evidence="9 10">TC-34</strain>
    </source>
</reference>
<feature type="transmembrane region" description="Helical" evidence="8">
    <location>
        <begin position="208"/>
        <end position="226"/>
    </location>
</feature>
<dbReference type="Proteomes" id="UP000050482">
    <property type="component" value="Unassembled WGS sequence"/>
</dbReference>
<evidence type="ECO:0000256" key="7">
    <source>
        <dbReference type="ARBA" id="ARBA00023136"/>
    </source>
</evidence>
<proteinExistence type="inferred from homology"/>
<accession>A0A0P9CXF8</accession>
<evidence type="ECO:0000256" key="2">
    <source>
        <dbReference type="ARBA" id="ARBA00009142"/>
    </source>
</evidence>
<keyword evidence="4 8" id="KW-1003">Cell membrane</keyword>
<evidence type="ECO:0000256" key="3">
    <source>
        <dbReference type="ARBA" id="ARBA00022448"/>
    </source>
</evidence>
<dbReference type="OrthoDB" id="554695at2"/>
<comment type="subcellular location">
    <subcellularLocation>
        <location evidence="1 8">Cell membrane</location>
        <topology evidence="1 8">Multi-pass membrane protein</topology>
    </subcellularLocation>
</comment>
<dbReference type="PANTHER" id="PTHR30269">
    <property type="entry name" value="TRANSMEMBRANE PROTEIN YFCA"/>
    <property type="match status" value="1"/>
</dbReference>
<feature type="transmembrane region" description="Helical" evidence="8">
    <location>
        <begin position="231"/>
        <end position="250"/>
    </location>
</feature>
<feature type="transmembrane region" description="Helical" evidence="8">
    <location>
        <begin position="79"/>
        <end position="96"/>
    </location>
</feature>
<organism evidence="9 10">
    <name type="scientific">Alicyclobacillus ferrooxydans</name>
    <dbReference type="NCBI Taxonomy" id="471514"/>
    <lineage>
        <taxon>Bacteria</taxon>
        <taxon>Bacillati</taxon>
        <taxon>Bacillota</taxon>
        <taxon>Bacilli</taxon>
        <taxon>Bacillales</taxon>
        <taxon>Alicyclobacillaceae</taxon>
        <taxon>Alicyclobacillus</taxon>
    </lineage>
</organism>
<keyword evidence="3" id="KW-0813">Transport</keyword>
<feature type="transmembrane region" description="Helical" evidence="8">
    <location>
        <begin position="12"/>
        <end position="39"/>
    </location>
</feature>
<evidence type="ECO:0000256" key="1">
    <source>
        <dbReference type="ARBA" id="ARBA00004651"/>
    </source>
</evidence>
<dbReference type="RefSeq" id="WP_054968535.1">
    <property type="nucleotide sequence ID" value="NZ_LJCO01000033.1"/>
</dbReference>
<feature type="transmembrane region" description="Helical" evidence="8">
    <location>
        <begin position="132"/>
        <end position="151"/>
    </location>
</feature>
<dbReference type="PATRIC" id="fig|471514.4.peg.3746"/>
<keyword evidence="6 8" id="KW-1133">Transmembrane helix</keyword>
<keyword evidence="7 8" id="KW-0472">Membrane</keyword>
<evidence type="ECO:0000313" key="10">
    <source>
        <dbReference type="Proteomes" id="UP000050482"/>
    </source>
</evidence>
<keyword evidence="5 8" id="KW-0812">Transmembrane</keyword>
<protein>
    <recommendedName>
        <fullName evidence="8">Probable membrane transporter protein</fullName>
    </recommendedName>
</protein>